<dbReference type="PANTHER" id="PTHR42688:SF1">
    <property type="entry name" value="BLR5212 PROTEIN"/>
    <property type="match status" value="1"/>
</dbReference>
<keyword evidence="5 6" id="KW-0472">Membrane</keyword>
<dbReference type="GO" id="GO:0005886">
    <property type="term" value="C:plasma membrane"/>
    <property type="evidence" value="ECO:0007669"/>
    <property type="project" value="UniProtKB-SubCell"/>
</dbReference>
<feature type="transmembrane region" description="Helical" evidence="6">
    <location>
        <begin position="203"/>
        <end position="221"/>
    </location>
</feature>
<feature type="transmembrane region" description="Helical" evidence="6">
    <location>
        <begin position="67"/>
        <end position="88"/>
    </location>
</feature>
<evidence type="ECO:0000313" key="9">
    <source>
        <dbReference type="Proteomes" id="UP000246050"/>
    </source>
</evidence>
<proteinExistence type="predicted"/>
<reference evidence="8 9" key="1">
    <citation type="submission" date="2018-05" db="EMBL/GenBank/DDBJ databases">
        <title>Micromonosporas from Atacama Desert.</title>
        <authorList>
            <person name="Carro L."/>
            <person name="Golinska P."/>
            <person name="Klenk H.-P."/>
            <person name="Goodfellow M."/>
        </authorList>
    </citation>
    <scope>NUCLEOTIDE SEQUENCE [LARGE SCALE GENOMIC DNA]</scope>
    <source>
        <strain evidence="8 9">4G51</strain>
    </source>
</reference>
<evidence type="ECO:0000256" key="4">
    <source>
        <dbReference type="ARBA" id="ARBA00022989"/>
    </source>
</evidence>
<sequence length="431" mass="44139">MSVRNRRSTTRIWGRWADPGPISLPVGQTARVKAPPTIRWTPWRFVTAFGVVSLLSDVVYEGARSVIGPYLATFGASATLVGLVTGVGEAFALAGRLGTGPLADRTRAYWPLVLVGYAVTMVAVPALGLTTALWLAAALFIAERAGKAIRGPARDVMLSHAAAATGRGKGFAVHEALDQAGGVAGPLLVAAVLAATAYDYRPAFLTLAVPGVAGMLLLLWLRAGVPDPGRFEPGPRPGAAPAPPGARLPRVFWTYLAFTVLTTAGYATFGVLSFHLATRHVVPVAVVPVVYAAAMGVDAVAALASGWLYDRAGVRVLAAVPVLAALIPLAAFTTTPVTAVAGALAWGAVLGIQESTMRATIADIVPAARRGTAYGIFAAGLGAATLVGGLLTGAIYDYSITAVIITVAGIQAGALILFLAIVRPATPARAA</sequence>
<evidence type="ECO:0000256" key="2">
    <source>
        <dbReference type="ARBA" id="ARBA00022475"/>
    </source>
</evidence>
<evidence type="ECO:0000313" key="8">
    <source>
        <dbReference type="EMBL" id="PWR10677.1"/>
    </source>
</evidence>
<dbReference type="PANTHER" id="PTHR42688">
    <property type="entry name" value="CONSERVED PROTEIN"/>
    <property type="match status" value="1"/>
</dbReference>
<feature type="transmembrane region" description="Helical" evidence="6">
    <location>
        <begin position="402"/>
        <end position="422"/>
    </location>
</feature>
<dbReference type="GO" id="GO:0022857">
    <property type="term" value="F:transmembrane transporter activity"/>
    <property type="evidence" value="ECO:0007669"/>
    <property type="project" value="InterPro"/>
</dbReference>
<dbReference type="AlphaFoldDB" id="A0A317D7Z1"/>
<organism evidence="8 9">
    <name type="scientific">Micromonospora sicca</name>
    <dbReference type="NCBI Taxonomy" id="2202420"/>
    <lineage>
        <taxon>Bacteria</taxon>
        <taxon>Bacillati</taxon>
        <taxon>Actinomycetota</taxon>
        <taxon>Actinomycetes</taxon>
        <taxon>Micromonosporales</taxon>
        <taxon>Micromonosporaceae</taxon>
        <taxon>Micromonospora</taxon>
    </lineage>
</organism>
<keyword evidence="3 6" id="KW-0812">Transmembrane</keyword>
<feature type="transmembrane region" description="Helical" evidence="6">
    <location>
        <begin position="108"/>
        <end position="141"/>
    </location>
</feature>
<evidence type="ECO:0000256" key="3">
    <source>
        <dbReference type="ARBA" id="ARBA00022692"/>
    </source>
</evidence>
<feature type="transmembrane region" description="Helical" evidence="6">
    <location>
        <begin position="373"/>
        <end position="396"/>
    </location>
</feature>
<gene>
    <name evidence="8" type="ORF">DKT69_28065</name>
</gene>
<accession>A0A317D7Z1</accession>
<protein>
    <submittedName>
        <fullName evidence="8">MFS transporter</fullName>
    </submittedName>
</protein>
<name>A0A317D7Z1_9ACTN</name>
<comment type="subcellular location">
    <subcellularLocation>
        <location evidence="1">Cell membrane</location>
        <topology evidence="1">Multi-pass membrane protein</topology>
    </subcellularLocation>
</comment>
<dbReference type="InterPro" id="IPR020846">
    <property type="entry name" value="MFS_dom"/>
</dbReference>
<feature type="transmembrane region" description="Helical" evidence="6">
    <location>
        <begin position="252"/>
        <end position="272"/>
    </location>
</feature>
<dbReference type="InterPro" id="IPR052425">
    <property type="entry name" value="Uncharacterized_MFS-type"/>
</dbReference>
<dbReference type="InterPro" id="IPR011701">
    <property type="entry name" value="MFS"/>
</dbReference>
<evidence type="ECO:0000256" key="5">
    <source>
        <dbReference type="ARBA" id="ARBA00023136"/>
    </source>
</evidence>
<dbReference type="SUPFAM" id="SSF103473">
    <property type="entry name" value="MFS general substrate transporter"/>
    <property type="match status" value="1"/>
</dbReference>
<dbReference type="EMBL" id="QGKS01000346">
    <property type="protein sequence ID" value="PWR10677.1"/>
    <property type="molecule type" value="Genomic_DNA"/>
</dbReference>
<feature type="transmembrane region" description="Helical" evidence="6">
    <location>
        <begin position="284"/>
        <end position="309"/>
    </location>
</feature>
<comment type="caution">
    <text evidence="8">The sequence shown here is derived from an EMBL/GenBank/DDBJ whole genome shotgun (WGS) entry which is preliminary data.</text>
</comment>
<feature type="domain" description="Major facilitator superfamily (MFS) profile" evidence="7">
    <location>
        <begin position="43"/>
        <end position="426"/>
    </location>
</feature>
<evidence type="ECO:0000256" key="1">
    <source>
        <dbReference type="ARBA" id="ARBA00004651"/>
    </source>
</evidence>
<evidence type="ECO:0000256" key="6">
    <source>
        <dbReference type="SAM" id="Phobius"/>
    </source>
</evidence>
<evidence type="ECO:0000259" key="7">
    <source>
        <dbReference type="PROSITE" id="PS50850"/>
    </source>
</evidence>
<dbReference type="Pfam" id="PF07690">
    <property type="entry name" value="MFS_1"/>
    <property type="match status" value="1"/>
</dbReference>
<dbReference type="Gene3D" id="1.20.1250.20">
    <property type="entry name" value="MFS general substrate transporter like domains"/>
    <property type="match status" value="2"/>
</dbReference>
<keyword evidence="2" id="KW-1003">Cell membrane</keyword>
<dbReference type="Proteomes" id="UP000246050">
    <property type="component" value="Unassembled WGS sequence"/>
</dbReference>
<dbReference type="PROSITE" id="PS50850">
    <property type="entry name" value="MFS"/>
    <property type="match status" value="1"/>
</dbReference>
<keyword evidence="4 6" id="KW-1133">Transmembrane helix</keyword>
<dbReference type="OrthoDB" id="9803985at2"/>
<dbReference type="InterPro" id="IPR036259">
    <property type="entry name" value="MFS_trans_sf"/>
</dbReference>
<feature type="transmembrane region" description="Helical" evidence="6">
    <location>
        <begin position="329"/>
        <end position="352"/>
    </location>
</feature>
<dbReference type="CDD" id="cd17370">
    <property type="entry name" value="MFS_MJ1317_like"/>
    <property type="match status" value="1"/>
</dbReference>